<dbReference type="PANTHER" id="PTHR30269:SF37">
    <property type="entry name" value="MEMBRANE TRANSPORTER PROTEIN"/>
    <property type="match status" value="1"/>
</dbReference>
<evidence type="ECO:0000256" key="2">
    <source>
        <dbReference type="ARBA" id="ARBA00009142"/>
    </source>
</evidence>
<keyword evidence="5 8" id="KW-0812">Transmembrane</keyword>
<proteinExistence type="inferred from homology"/>
<keyword evidence="7 8" id="KW-0472">Membrane</keyword>
<evidence type="ECO:0000256" key="1">
    <source>
        <dbReference type="ARBA" id="ARBA00004651"/>
    </source>
</evidence>
<dbReference type="Proteomes" id="UP001274321">
    <property type="component" value="Unassembled WGS sequence"/>
</dbReference>
<feature type="transmembrane region" description="Helical" evidence="8">
    <location>
        <begin position="165"/>
        <end position="181"/>
    </location>
</feature>
<evidence type="ECO:0000313" key="9">
    <source>
        <dbReference type="EMBL" id="MDX6804632.1"/>
    </source>
</evidence>
<feature type="transmembrane region" description="Helical" evidence="8">
    <location>
        <begin position="225"/>
        <end position="242"/>
    </location>
</feature>
<dbReference type="PANTHER" id="PTHR30269">
    <property type="entry name" value="TRANSMEMBRANE PROTEIN YFCA"/>
    <property type="match status" value="1"/>
</dbReference>
<protein>
    <recommendedName>
        <fullName evidence="8">Probable membrane transporter protein</fullName>
    </recommendedName>
</protein>
<evidence type="ECO:0000313" key="10">
    <source>
        <dbReference type="Proteomes" id="UP001274321"/>
    </source>
</evidence>
<feature type="transmembrane region" description="Helical" evidence="8">
    <location>
        <begin position="97"/>
        <end position="116"/>
    </location>
</feature>
<evidence type="ECO:0000256" key="6">
    <source>
        <dbReference type="ARBA" id="ARBA00022989"/>
    </source>
</evidence>
<feature type="transmembrane region" description="Helical" evidence="8">
    <location>
        <begin position="72"/>
        <end position="91"/>
    </location>
</feature>
<dbReference type="InterPro" id="IPR002781">
    <property type="entry name" value="TM_pro_TauE-like"/>
</dbReference>
<feature type="transmembrane region" description="Helical" evidence="8">
    <location>
        <begin position="7"/>
        <end position="40"/>
    </location>
</feature>
<sequence>MITDAGFYAAAIPAVILLGLGKGGFSGMGALSLPILALAIPPLQGAAIMLPLLMVQDVVTLWAYWRKWDWSNLGALLAGAVVGIGIAYLIAAYISDAMLELTLGLICVIFGLRHLLTPKDTPPRQRHLPSGIFWGVLTGISSMIANNGGPPTQIYLTPQRLPRDIYVGTMSLLFFIINWLKVPPFMALGQFSINTLTTSAVLMPLAVGAAWAGVLLVRRVPAENFYGIIYGLMVLVGLKLTWDGGSVVLPPLFG</sequence>
<feature type="transmembrane region" description="Helical" evidence="8">
    <location>
        <begin position="193"/>
        <end position="213"/>
    </location>
</feature>
<name>A0ABU4RIH9_9HYPH</name>
<keyword evidence="10" id="KW-1185">Reference proteome</keyword>
<feature type="transmembrane region" description="Helical" evidence="8">
    <location>
        <begin position="46"/>
        <end position="65"/>
    </location>
</feature>
<comment type="caution">
    <text evidence="9">The sequence shown here is derived from an EMBL/GenBank/DDBJ whole genome shotgun (WGS) entry which is preliminary data.</text>
</comment>
<organism evidence="9 10">
    <name type="scientific">Terrihabitans rhizophilus</name>
    <dbReference type="NCBI Taxonomy" id="3092662"/>
    <lineage>
        <taxon>Bacteria</taxon>
        <taxon>Pseudomonadati</taxon>
        <taxon>Pseudomonadota</taxon>
        <taxon>Alphaproteobacteria</taxon>
        <taxon>Hyphomicrobiales</taxon>
        <taxon>Terrihabitans</taxon>
    </lineage>
</organism>
<dbReference type="Pfam" id="PF01925">
    <property type="entry name" value="TauE"/>
    <property type="match status" value="1"/>
</dbReference>
<keyword evidence="4 8" id="KW-1003">Cell membrane</keyword>
<comment type="subcellular location">
    <subcellularLocation>
        <location evidence="1 8">Cell membrane</location>
        <topology evidence="1 8">Multi-pass membrane protein</topology>
    </subcellularLocation>
</comment>
<keyword evidence="6 8" id="KW-1133">Transmembrane helix</keyword>
<evidence type="ECO:0000256" key="7">
    <source>
        <dbReference type="ARBA" id="ARBA00023136"/>
    </source>
</evidence>
<evidence type="ECO:0000256" key="4">
    <source>
        <dbReference type="ARBA" id="ARBA00022475"/>
    </source>
</evidence>
<accession>A0ABU4RIH9</accession>
<gene>
    <name evidence="9" type="ORF">SCD90_01030</name>
</gene>
<evidence type="ECO:0000256" key="3">
    <source>
        <dbReference type="ARBA" id="ARBA00022448"/>
    </source>
</evidence>
<reference evidence="9 10" key="1">
    <citation type="submission" date="2023-11" db="EMBL/GenBank/DDBJ databases">
        <authorList>
            <person name="Bao R."/>
        </authorList>
    </citation>
    <scope>NUCLEOTIDE SEQUENCE [LARGE SCALE GENOMIC DNA]</scope>
    <source>
        <strain evidence="9 10">PJ23</strain>
    </source>
</reference>
<dbReference type="InterPro" id="IPR052017">
    <property type="entry name" value="TSUP"/>
</dbReference>
<comment type="similarity">
    <text evidence="2 8">Belongs to the 4-toluene sulfonate uptake permease (TSUP) (TC 2.A.102) family.</text>
</comment>
<evidence type="ECO:0000256" key="5">
    <source>
        <dbReference type="ARBA" id="ARBA00022692"/>
    </source>
</evidence>
<dbReference type="EMBL" id="JAXAFJ010000001">
    <property type="protein sequence ID" value="MDX6804632.1"/>
    <property type="molecule type" value="Genomic_DNA"/>
</dbReference>
<dbReference type="RefSeq" id="WP_319842757.1">
    <property type="nucleotide sequence ID" value="NZ_JAXAFJ010000001.1"/>
</dbReference>
<keyword evidence="3" id="KW-0813">Transport</keyword>
<evidence type="ECO:0000256" key="8">
    <source>
        <dbReference type="RuleBase" id="RU363041"/>
    </source>
</evidence>